<evidence type="ECO:0000313" key="1">
    <source>
        <dbReference type="EMBL" id="KAG5592046.1"/>
    </source>
</evidence>
<comment type="caution">
    <text evidence="1">The sequence shown here is derived from an EMBL/GenBank/DDBJ whole genome shotgun (WGS) entry which is preliminary data.</text>
</comment>
<sequence length="235" mass="27348">MTRVNKYRLIVDPCYKPTITENPSYTYTILILVIETVTIMGQQMIVSMTASMAYAGACFNGVEETKKYKTRSDKNKEEIVEIGQMEETLINSILNRLDRVRRKFLWQGNKEREGYNLVEWKEVTGKELWGSGCLLCGEKAETVKHLFLHEKFTGQLWRLFLNLRGISGKVTQTFQSREEVGIHTKSKSKWRIIPASIWWTIWRERNARCFGNIENSIDQIWSNDPVSIIDVLDSL</sequence>
<gene>
    <name evidence="1" type="ORF">H5410_042560</name>
</gene>
<organism evidence="1 2">
    <name type="scientific">Solanum commersonii</name>
    <name type="common">Commerson's wild potato</name>
    <name type="synonym">Commerson's nightshade</name>
    <dbReference type="NCBI Taxonomy" id="4109"/>
    <lineage>
        <taxon>Eukaryota</taxon>
        <taxon>Viridiplantae</taxon>
        <taxon>Streptophyta</taxon>
        <taxon>Embryophyta</taxon>
        <taxon>Tracheophyta</taxon>
        <taxon>Spermatophyta</taxon>
        <taxon>Magnoliopsida</taxon>
        <taxon>eudicotyledons</taxon>
        <taxon>Gunneridae</taxon>
        <taxon>Pentapetalae</taxon>
        <taxon>asterids</taxon>
        <taxon>lamiids</taxon>
        <taxon>Solanales</taxon>
        <taxon>Solanaceae</taxon>
        <taxon>Solanoideae</taxon>
        <taxon>Solaneae</taxon>
        <taxon>Solanum</taxon>
    </lineage>
</organism>
<reference evidence="1 2" key="1">
    <citation type="submission" date="2020-09" db="EMBL/GenBank/DDBJ databases">
        <title>De no assembly of potato wild relative species, Solanum commersonii.</title>
        <authorList>
            <person name="Cho K."/>
        </authorList>
    </citation>
    <scope>NUCLEOTIDE SEQUENCE [LARGE SCALE GENOMIC DNA]</scope>
    <source>
        <strain evidence="1">LZ3.2</strain>
        <tissue evidence="1">Leaf</tissue>
    </source>
</reference>
<dbReference type="Proteomes" id="UP000824120">
    <property type="component" value="Chromosome 8"/>
</dbReference>
<keyword evidence="2" id="KW-1185">Reference proteome</keyword>
<evidence type="ECO:0000313" key="2">
    <source>
        <dbReference type="Proteomes" id="UP000824120"/>
    </source>
</evidence>
<name>A0A9J5XYX8_SOLCO</name>
<protein>
    <submittedName>
        <fullName evidence="1">Uncharacterized protein</fullName>
    </submittedName>
</protein>
<dbReference type="EMBL" id="JACXVP010000008">
    <property type="protein sequence ID" value="KAG5592046.1"/>
    <property type="molecule type" value="Genomic_DNA"/>
</dbReference>
<dbReference type="AlphaFoldDB" id="A0A9J5XYX8"/>
<accession>A0A9J5XYX8</accession>
<dbReference type="OrthoDB" id="1937542at2759"/>
<proteinExistence type="predicted"/>